<accession>A0A916UCX9</accession>
<organism evidence="4 5">
    <name type="scientific">Pedobacter quisquiliarum</name>
    <dbReference type="NCBI Taxonomy" id="1834438"/>
    <lineage>
        <taxon>Bacteria</taxon>
        <taxon>Pseudomonadati</taxon>
        <taxon>Bacteroidota</taxon>
        <taxon>Sphingobacteriia</taxon>
        <taxon>Sphingobacteriales</taxon>
        <taxon>Sphingobacteriaceae</taxon>
        <taxon>Pedobacter</taxon>
    </lineage>
</organism>
<protein>
    <submittedName>
        <fullName evidence="4">NAD-dependent epimerase</fullName>
    </submittedName>
</protein>
<dbReference type="PANTHER" id="PTHR11092">
    <property type="entry name" value="SUGAR NUCLEOTIDE EPIMERASE RELATED"/>
    <property type="match status" value="1"/>
</dbReference>
<dbReference type="PANTHER" id="PTHR11092:SF0">
    <property type="entry name" value="EPIMERASE FAMILY PROTEIN SDR39U1"/>
    <property type="match status" value="1"/>
</dbReference>
<dbReference type="Pfam" id="PF01370">
    <property type="entry name" value="Epimerase"/>
    <property type="match status" value="1"/>
</dbReference>
<reference evidence="4" key="1">
    <citation type="journal article" date="2014" name="Int. J. Syst. Evol. Microbiol.">
        <title>Complete genome sequence of Corynebacterium casei LMG S-19264T (=DSM 44701T), isolated from a smear-ripened cheese.</title>
        <authorList>
            <consortium name="US DOE Joint Genome Institute (JGI-PGF)"/>
            <person name="Walter F."/>
            <person name="Albersmeier A."/>
            <person name="Kalinowski J."/>
            <person name="Ruckert C."/>
        </authorList>
    </citation>
    <scope>NUCLEOTIDE SEQUENCE</scope>
    <source>
        <strain evidence="4">CGMCC 1.15343</strain>
    </source>
</reference>
<reference evidence="4" key="2">
    <citation type="submission" date="2020-09" db="EMBL/GenBank/DDBJ databases">
        <authorList>
            <person name="Sun Q."/>
            <person name="Zhou Y."/>
        </authorList>
    </citation>
    <scope>NUCLEOTIDE SEQUENCE</scope>
    <source>
        <strain evidence="4">CGMCC 1.15343</strain>
    </source>
</reference>
<proteinExistence type="inferred from homology"/>
<dbReference type="Pfam" id="PF08338">
    <property type="entry name" value="DUF1731"/>
    <property type="match status" value="1"/>
</dbReference>
<feature type="domain" description="DUF1731" evidence="3">
    <location>
        <begin position="252"/>
        <end position="298"/>
    </location>
</feature>
<dbReference type="Proteomes" id="UP000651668">
    <property type="component" value="Unassembled WGS sequence"/>
</dbReference>
<dbReference type="InterPro" id="IPR036291">
    <property type="entry name" value="NAD(P)-bd_dom_sf"/>
</dbReference>
<evidence type="ECO:0000259" key="2">
    <source>
        <dbReference type="Pfam" id="PF01370"/>
    </source>
</evidence>
<dbReference type="NCBIfam" id="TIGR01777">
    <property type="entry name" value="yfcH"/>
    <property type="match status" value="1"/>
</dbReference>
<comment type="caution">
    <text evidence="4">The sequence shown here is derived from an EMBL/GenBank/DDBJ whole genome shotgun (WGS) entry which is preliminary data.</text>
</comment>
<dbReference type="EMBL" id="BMIL01000007">
    <property type="protein sequence ID" value="GGC68869.1"/>
    <property type="molecule type" value="Genomic_DNA"/>
</dbReference>
<evidence type="ECO:0000256" key="1">
    <source>
        <dbReference type="ARBA" id="ARBA00009353"/>
    </source>
</evidence>
<feature type="domain" description="NAD-dependent epimerase/dehydratase" evidence="2">
    <location>
        <begin position="5"/>
        <end position="133"/>
    </location>
</feature>
<evidence type="ECO:0000313" key="4">
    <source>
        <dbReference type="EMBL" id="GGC68869.1"/>
    </source>
</evidence>
<dbReference type="Gene3D" id="3.40.50.720">
    <property type="entry name" value="NAD(P)-binding Rossmann-like Domain"/>
    <property type="match status" value="1"/>
</dbReference>
<name>A0A916UCX9_9SPHI</name>
<comment type="similarity">
    <text evidence="1">Belongs to the NAD(P)-dependent epimerase/dehydratase family. SDR39U1 subfamily.</text>
</comment>
<dbReference type="InterPro" id="IPR013549">
    <property type="entry name" value="DUF1731"/>
</dbReference>
<dbReference type="InterPro" id="IPR001509">
    <property type="entry name" value="Epimerase_deHydtase"/>
</dbReference>
<evidence type="ECO:0000313" key="5">
    <source>
        <dbReference type="Proteomes" id="UP000651668"/>
    </source>
</evidence>
<dbReference type="InterPro" id="IPR010099">
    <property type="entry name" value="SDR39U1"/>
</dbReference>
<keyword evidence="5" id="KW-1185">Reference proteome</keyword>
<dbReference type="RefSeq" id="WP_188627036.1">
    <property type="nucleotide sequence ID" value="NZ_BMIL01000007.1"/>
</dbReference>
<dbReference type="SUPFAM" id="SSF51735">
    <property type="entry name" value="NAD(P)-binding Rossmann-fold domains"/>
    <property type="match status" value="1"/>
</dbReference>
<gene>
    <name evidence="4" type="ORF">GCM10011387_22840</name>
</gene>
<dbReference type="AlphaFoldDB" id="A0A916UCX9"/>
<sequence length="300" mass="32756">MEKQVLITGATGMIGQSLVPALISKGYKVSILSRRARPLPGTRVFLWNVEDQTIDTACFEGVSAIIHLAGENIAGARWSEKRKQQIVESRVNSTKLLLKGLSSSKHDVKTIISASATGYYGNRGDELLTEESTVGNNFLATCCAQWEAAVDEFAIEHLRIVKLRTGFILDKQKGGLPLMALPVKLFLGAALGTGKQWVPWIHLDDMVNMYIHALEQPIDGIFNATAPTPVINKTFTQTLAEAMGRPVWPINVPAPLIQTIMGEMSIVALTSTNTSAQKVLDTGFKFKYNLLQDAVADLYA</sequence>
<evidence type="ECO:0000259" key="3">
    <source>
        <dbReference type="Pfam" id="PF08338"/>
    </source>
</evidence>